<evidence type="ECO:0000313" key="2">
    <source>
        <dbReference type="Proteomes" id="UP000586918"/>
    </source>
</evidence>
<comment type="caution">
    <text evidence="1">The sequence shown here is derived from an EMBL/GenBank/DDBJ whole genome shotgun (WGS) entry which is preliminary data.</text>
</comment>
<protein>
    <recommendedName>
        <fullName evidence="3">Small CPxCG-related zinc finger protein</fullName>
    </recommendedName>
</protein>
<dbReference type="EMBL" id="JAAXKZ010000136">
    <property type="protein sequence ID" value="NMH94863.1"/>
    <property type="molecule type" value="Genomic_DNA"/>
</dbReference>
<organism evidence="1 2">
    <name type="scientific">Pseudonocardia bannensis</name>
    <dbReference type="NCBI Taxonomy" id="630973"/>
    <lineage>
        <taxon>Bacteria</taxon>
        <taxon>Bacillati</taxon>
        <taxon>Actinomycetota</taxon>
        <taxon>Actinomycetes</taxon>
        <taxon>Pseudonocardiales</taxon>
        <taxon>Pseudonocardiaceae</taxon>
        <taxon>Pseudonocardia</taxon>
    </lineage>
</organism>
<proteinExistence type="predicted"/>
<gene>
    <name evidence="1" type="ORF">HF519_25475</name>
</gene>
<reference evidence="1 2" key="1">
    <citation type="submission" date="2020-04" db="EMBL/GenBank/DDBJ databases">
        <authorList>
            <person name="Klaysubun C."/>
            <person name="Duangmal K."/>
            <person name="Lipun K."/>
        </authorList>
    </citation>
    <scope>NUCLEOTIDE SEQUENCE [LARGE SCALE GENOMIC DNA]</scope>
    <source>
        <strain evidence="1 2">DSM 45300</strain>
    </source>
</reference>
<evidence type="ECO:0000313" key="1">
    <source>
        <dbReference type="EMBL" id="NMH94863.1"/>
    </source>
</evidence>
<keyword evidence="2" id="KW-1185">Reference proteome</keyword>
<name>A0A848DQR7_9PSEU</name>
<accession>A0A848DQR7</accession>
<dbReference type="RefSeq" id="WP_169415538.1">
    <property type="nucleotide sequence ID" value="NZ_JAAXKZ010000136.1"/>
</dbReference>
<dbReference type="Proteomes" id="UP000586918">
    <property type="component" value="Unassembled WGS sequence"/>
</dbReference>
<sequence length="59" mass="6740">MESAPVSCSLCGDVRDPSDPAALAWAGERDERGRDRWLCPGCTRRHTRDIEARLPVEWW</sequence>
<dbReference type="AlphaFoldDB" id="A0A848DQR7"/>
<evidence type="ECO:0008006" key="3">
    <source>
        <dbReference type="Google" id="ProtNLM"/>
    </source>
</evidence>